<name>A0A655I4F2_MYCTX</name>
<dbReference type="InterPro" id="IPR015422">
    <property type="entry name" value="PyrdxlP-dep_Trfase_small"/>
</dbReference>
<dbReference type="EMBL" id="CQQC01000316">
    <property type="protein sequence ID" value="CNU81920.1"/>
    <property type="molecule type" value="Genomic_DNA"/>
</dbReference>
<dbReference type="Proteomes" id="UP000049023">
    <property type="component" value="Unassembled WGS sequence"/>
</dbReference>
<organism evidence="4 7">
    <name type="scientific">Mycobacterium tuberculosis</name>
    <dbReference type="NCBI Taxonomy" id="1773"/>
    <lineage>
        <taxon>Bacteria</taxon>
        <taxon>Bacillati</taxon>
        <taxon>Actinomycetota</taxon>
        <taxon>Actinomycetes</taxon>
        <taxon>Mycobacteriales</taxon>
        <taxon>Mycobacteriaceae</taxon>
        <taxon>Mycobacterium</taxon>
        <taxon>Mycobacterium tuberculosis complex</taxon>
    </lineage>
</organism>
<evidence type="ECO:0000313" key="7">
    <source>
        <dbReference type="Proteomes" id="UP000048600"/>
    </source>
</evidence>
<dbReference type="AlphaFoldDB" id="A0A655I4F2"/>
<dbReference type="Pfam" id="PF01041">
    <property type="entry name" value="DegT_DnrJ_EryC1"/>
    <property type="match status" value="1"/>
</dbReference>
<dbReference type="Proteomes" id="UP000039217">
    <property type="component" value="Unassembled WGS sequence"/>
</dbReference>
<evidence type="ECO:0000313" key="6">
    <source>
        <dbReference type="Proteomes" id="UP000044938"/>
    </source>
</evidence>
<evidence type="ECO:0000313" key="4">
    <source>
        <dbReference type="EMBL" id="COW28793.1"/>
    </source>
</evidence>
<proteinExistence type="predicted"/>
<protein>
    <submittedName>
        <fullName evidence="4">Uncharacterized protein</fullName>
    </submittedName>
</protein>
<evidence type="ECO:0000313" key="3">
    <source>
        <dbReference type="EMBL" id="COV44619.1"/>
    </source>
</evidence>
<evidence type="ECO:0000313" key="1">
    <source>
        <dbReference type="EMBL" id="CKR02511.1"/>
    </source>
</evidence>
<dbReference type="EMBL" id="CNFU01000055">
    <property type="protein sequence ID" value="CKR02511.1"/>
    <property type="molecule type" value="Genomic_DNA"/>
</dbReference>
<dbReference type="EMBL" id="CSAJ01000015">
    <property type="protein sequence ID" value="COV44619.1"/>
    <property type="molecule type" value="Genomic_DNA"/>
</dbReference>
<reference evidence="5 6" key="1">
    <citation type="submission" date="2015-03" db="EMBL/GenBank/DDBJ databases">
        <authorList>
            <consortium name="Pathogen Informatics"/>
        </authorList>
    </citation>
    <scope>NUCLEOTIDE SEQUENCE [LARGE SCALE GENOMIC DNA]</scope>
    <source>
        <strain evidence="1 8">Bir 187</strain>
        <strain evidence="2 5">D00501624</strain>
        <strain evidence="3 6">M09401471</strain>
        <strain evidence="4 7">P00601463</strain>
    </source>
</reference>
<dbReference type="Proteomes" id="UP000044938">
    <property type="component" value="Unassembled WGS sequence"/>
</dbReference>
<gene>
    <name evidence="2" type="ORF">ERS007661_01221</name>
    <name evidence="3" type="ORF">ERS007720_00239</name>
    <name evidence="4" type="ORF">ERS007741_02080</name>
    <name evidence="1" type="ORF">ERS027661_00465</name>
</gene>
<accession>A0A655I4F2</accession>
<evidence type="ECO:0000313" key="8">
    <source>
        <dbReference type="Proteomes" id="UP000049023"/>
    </source>
</evidence>
<dbReference type="Proteomes" id="UP000048600">
    <property type="component" value="Unassembled WGS sequence"/>
</dbReference>
<sequence>MATRTLHSLATNAELVESADLTVTEDICSRIVSLPVHDHMAIADVARVVAPFGEGLARGG</sequence>
<dbReference type="Gene3D" id="3.90.1150.10">
    <property type="entry name" value="Aspartate Aminotransferase, domain 1"/>
    <property type="match status" value="1"/>
</dbReference>
<dbReference type="InterPro" id="IPR000653">
    <property type="entry name" value="DegT/StrS_aminotransferase"/>
</dbReference>
<dbReference type="EMBL" id="CHKL01000215">
    <property type="protein sequence ID" value="COW28793.1"/>
    <property type="molecule type" value="Genomic_DNA"/>
</dbReference>
<evidence type="ECO:0000313" key="5">
    <source>
        <dbReference type="Proteomes" id="UP000039217"/>
    </source>
</evidence>
<evidence type="ECO:0000313" key="2">
    <source>
        <dbReference type="EMBL" id="CNU81920.1"/>
    </source>
</evidence>